<dbReference type="InterPro" id="IPR012340">
    <property type="entry name" value="NA-bd_OB-fold"/>
</dbReference>
<protein>
    <submittedName>
        <fullName evidence="1">Uncharacterized protein</fullName>
    </submittedName>
</protein>
<gene>
    <name evidence="1" type="ORF">Cni_G14360</name>
</gene>
<dbReference type="Proteomes" id="UP001327560">
    <property type="component" value="Chromosome 4"/>
</dbReference>
<evidence type="ECO:0000313" key="1">
    <source>
        <dbReference type="EMBL" id="WOL05631.1"/>
    </source>
</evidence>
<dbReference type="PANTHER" id="PTHR45786">
    <property type="entry name" value="DNA BINDING PROTEIN-LIKE"/>
    <property type="match status" value="1"/>
</dbReference>
<accession>A0AAQ3QAL6</accession>
<dbReference type="EMBL" id="CP136893">
    <property type="protein sequence ID" value="WOL05631.1"/>
    <property type="molecule type" value="Genomic_DNA"/>
</dbReference>
<reference evidence="1 2" key="1">
    <citation type="submission" date="2023-10" db="EMBL/GenBank/DDBJ databases">
        <title>Chromosome-scale genome assembly provides insights into flower coloration mechanisms of Canna indica.</title>
        <authorList>
            <person name="Li C."/>
        </authorList>
    </citation>
    <scope>NUCLEOTIDE SEQUENCE [LARGE SCALE GENOMIC DNA]</scope>
    <source>
        <tissue evidence="1">Flower</tissue>
    </source>
</reference>
<proteinExistence type="predicted"/>
<evidence type="ECO:0000313" key="2">
    <source>
        <dbReference type="Proteomes" id="UP001327560"/>
    </source>
</evidence>
<keyword evidence="2" id="KW-1185">Reference proteome</keyword>
<dbReference type="AlphaFoldDB" id="A0AAQ3QAL6"/>
<name>A0AAQ3QAL6_9LILI</name>
<sequence>MKEENLQSKGKLDLIKGVIHLSGSPDSNSGESMLARISFTSRTIALKFCHHSQVIWLTALPNNYEELEPVDENIVRSLMQMFDEHNRIAKYFRMVRDRFIETNFSPVRLRLIGDRSSEFSSPAAFEIADPFADVVGPNAEDKPDVVSRVFKLKLWCLMDDIKKGKLFGPVIADIVAQVTTITLPGHRGDGARAPPRIVLDLKDGRYKVEVTVTDETEIATFLLFGSSAEKLLKLPSEKIKSPSFASTNNVPAYILKQVIDLDKVFGVSPTTRNIPCVGENLIFKVKHITDINEGDNTQQNLSITTQIDAIYSQETPQSKKHVILTPASIVISKKFMVSAKGKEKVVLAAYVDEFN</sequence>
<dbReference type="Gene3D" id="2.40.50.140">
    <property type="entry name" value="Nucleic acid-binding proteins"/>
    <property type="match status" value="1"/>
</dbReference>
<dbReference type="PANTHER" id="PTHR45786:SF74">
    <property type="entry name" value="ATP-DEPENDENT DNA HELICASE"/>
    <property type="match status" value="1"/>
</dbReference>
<organism evidence="1 2">
    <name type="scientific">Canna indica</name>
    <name type="common">Indian-shot</name>
    <dbReference type="NCBI Taxonomy" id="4628"/>
    <lineage>
        <taxon>Eukaryota</taxon>
        <taxon>Viridiplantae</taxon>
        <taxon>Streptophyta</taxon>
        <taxon>Embryophyta</taxon>
        <taxon>Tracheophyta</taxon>
        <taxon>Spermatophyta</taxon>
        <taxon>Magnoliopsida</taxon>
        <taxon>Liliopsida</taxon>
        <taxon>Zingiberales</taxon>
        <taxon>Cannaceae</taxon>
        <taxon>Canna</taxon>
    </lineage>
</organism>